<dbReference type="Gene3D" id="1.10.150.20">
    <property type="entry name" value="5' to 3' exonuclease, C-terminal subdomain"/>
    <property type="match status" value="1"/>
</dbReference>
<evidence type="ECO:0000256" key="13">
    <source>
        <dbReference type="ARBA" id="ARBA00023125"/>
    </source>
</evidence>
<feature type="region of interest" description="Disordered" evidence="18">
    <location>
        <begin position="225"/>
        <end position="244"/>
    </location>
</feature>
<dbReference type="InterPro" id="IPR036775">
    <property type="entry name" value="DNA_pol_Y-fam_lit_finger_sf"/>
</dbReference>
<dbReference type="SUPFAM" id="SSF56672">
    <property type="entry name" value="DNA/RNA polymerases"/>
    <property type="match status" value="1"/>
</dbReference>
<evidence type="ECO:0000256" key="17">
    <source>
        <dbReference type="PIRNR" id="PIRNR036573"/>
    </source>
</evidence>
<feature type="compositionally biased region" description="Low complexity" evidence="18">
    <location>
        <begin position="11"/>
        <end position="24"/>
    </location>
</feature>
<keyword evidence="8 17" id="KW-0548">Nucleotidyltransferase</keyword>
<feature type="compositionally biased region" description="Polar residues" evidence="18">
    <location>
        <begin position="745"/>
        <end position="754"/>
    </location>
</feature>
<dbReference type="InterPro" id="IPR036420">
    <property type="entry name" value="BRCT_dom_sf"/>
</dbReference>
<evidence type="ECO:0000256" key="4">
    <source>
        <dbReference type="ARBA" id="ARBA00010945"/>
    </source>
</evidence>
<feature type="domain" description="BRCT" evidence="19">
    <location>
        <begin position="88"/>
        <end position="179"/>
    </location>
</feature>
<keyword evidence="14 17" id="KW-0234">DNA repair</keyword>
<keyword evidence="7 17" id="KW-0808">Transferase</keyword>
<keyword evidence="13 17" id="KW-0238">DNA-binding</keyword>
<keyword evidence="9" id="KW-0235">DNA replication</keyword>
<organism evidence="21 23">
    <name type="scientific">Spinacia oleracea</name>
    <name type="common">Spinach</name>
    <dbReference type="NCBI Taxonomy" id="3562"/>
    <lineage>
        <taxon>Eukaryota</taxon>
        <taxon>Viridiplantae</taxon>
        <taxon>Streptophyta</taxon>
        <taxon>Embryophyta</taxon>
        <taxon>Tracheophyta</taxon>
        <taxon>Spermatophyta</taxon>
        <taxon>Magnoliopsida</taxon>
        <taxon>eudicotyledons</taxon>
        <taxon>Gunneridae</taxon>
        <taxon>Pentapetalae</taxon>
        <taxon>Caryophyllales</taxon>
        <taxon>Chenopodiaceae</taxon>
        <taxon>Chenopodioideae</taxon>
        <taxon>Anserineae</taxon>
        <taxon>Spinacia</taxon>
    </lineage>
</organism>
<dbReference type="InterPro" id="IPR001126">
    <property type="entry name" value="UmuC"/>
</dbReference>
<evidence type="ECO:0000256" key="15">
    <source>
        <dbReference type="ARBA" id="ARBA00023242"/>
    </source>
</evidence>
<dbReference type="Gene3D" id="3.30.70.270">
    <property type="match status" value="1"/>
</dbReference>
<evidence type="ECO:0000256" key="6">
    <source>
        <dbReference type="ARBA" id="ARBA00022634"/>
    </source>
</evidence>
<dbReference type="SMART" id="SM00292">
    <property type="entry name" value="BRCT"/>
    <property type="match status" value="1"/>
</dbReference>
<feature type="domain" description="UmuC" evidence="20">
    <location>
        <begin position="374"/>
        <end position="555"/>
    </location>
</feature>
<evidence type="ECO:0000259" key="20">
    <source>
        <dbReference type="PROSITE" id="PS50173"/>
    </source>
</evidence>
<dbReference type="Pfam" id="PF21999">
    <property type="entry name" value="IMS_HHH_1"/>
    <property type="match status" value="1"/>
</dbReference>
<evidence type="ECO:0000256" key="8">
    <source>
        <dbReference type="ARBA" id="ARBA00022695"/>
    </source>
</evidence>
<dbReference type="InterPro" id="IPR001357">
    <property type="entry name" value="BRCT_dom"/>
</dbReference>
<proteinExistence type="inferred from homology"/>
<sequence>MSHDVTRSGNSKRSFNSNSSNNTNNKKKNTNQKTLGAAWGANSLSSSRSSFGSAPFSDFGSYMAVKNKKLHEQFDAEASNSTHSGSDSVKPIFQGVSIFVDGFTIPSSQELRAYMLKHGGRVENYFSRHRVTHIICSNLPDSKIKNLRSFSGGLPVVKPTWVLDCVAARKLLNWVPYQLDQLVNEATNQPKLSAFFTLKRNPASQVVLSDSTCMLQAEAEGSDVRDGDLLNHASSDSDGFSECSRQSQKVMEDDRCKQFDTENTLEQTIGEEEFSQLENGKSVDEVEFSPTNSHDLYTKPSGESSGSLVKGSSCRRNSTLEDPNFVENYFKSSRLHFIGTWRNRYRKRFACPSNKMKQKNIDVNASSTSRKATIIHMDMDCFFVAVVIRNRPELMDKPVAVCHSDSPRGTSEISSANYPARDYGVKAGMFVRDAKARCPHLEIVPYNFEAYEEVADQFYNILHKHCDKVQALSCDEAFLDVTDLEVAEPELLVSEIRKEIFETTGCTASAGIAANMLMARLATRTAKPNGQCYISPEKVDEYLLPLPIKALPGIGHVLEQKLKKKGVQTCGQLRMFPKEALQRDFGTKTGEMLWNYSRGVDNRLVGVIQESKSIGADVNWGVRFKDVKDSERFLLSLCKEVSLRLQGCGLHGRTFTLKIKKRIKDAGEPTKYMGHGACENLSHSTTVPVATDDVEILQRKTLQLFGSFHIDVKDIRGIGLQVTKLESVDTLKQGKERNTLRSWLGSGSASSNEQSKVRDTGQSHLELAGPSAMVSNPPYHQTHLNPGVALPSLDDLDLGVIKSLPPELFSEINDMYGGKLTDLISKMKGKAGFHSVCSMPMEEVEGELLHEHEVRASAGVQTDNINDKDKAGCSKNQEKEVLPAIGTSTAVISNSVVESEIVDLMPYSLSQVDMSILHQLPEELRADIVGALPSHRRPNSMPESCNVYGKVQEVRCGGDDTEFLECAKDNNLWVGSPPCWVHKFKVSNCLMLNILAEMFLRSRSTGVLSSTLQCCLSRFQTCNDESDDVADEASYSLCELLRQYIQLKLEGDIEEIYVCFRLLKRLTMKSKTFKHAYDAVLPYLQACITEGYGGLFNLPAM</sequence>
<keyword evidence="15 17" id="KW-0539">Nucleus</keyword>
<reference evidence="21" key="1">
    <citation type="journal article" date="2021" name="Nat. Commun.">
        <title>Genomic analyses provide insights into spinach domestication and the genetic basis of agronomic traits.</title>
        <authorList>
            <person name="Cai X."/>
            <person name="Sun X."/>
            <person name="Xu C."/>
            <person name="Sun H."/>
            <person name="Wang X."/>
            <person name="Ge C."/>
            <person name="Zhang Z."/>
            <person name="Wang Q."/>
            <person name="Fei Z."/>
            <person name="Jiao C."/>
            <person name="Wang Q."/>
        </authorList>
    </citation>
    <scope>NUCLEOTIDE SEQUENCE [LARGE SCALE GENOMIC DNA]</scope>
    <source>
        <strain evidence="21">cv. Varoflay</strain>
    </source>
</reference>
<dbReference type="HAMAP" id="MF_01113">
    <property type="entry name" value="DNApol_IV"/>
    <property type="match status" value="1"/>
</dbReference>
<dbReference type="SUPFAM" id="SSF100879">
    <property type="entry name" value="Lesion bypass DNA polymerase (Y-family), little finger domain"/>
    <property type="match status" value="1"/>
</dbReference>
<feature type="compositionally biased region" description="Polar residues" evidence="18">
    <location>
        <begin position="232"/>
        <end position="244"/>
    </location>
</feature>
<comment type="similarity">
    <text evidence="4 17">Belongs to the DNA polymerase type-Y family.</text>
</comment>
<evidence type="ECO:0000256" key="2">
    <source>
        <dbReference type="ARBA" id="ARBA00004123"/>
    </source>
</evidence>
<evidence type="ECO:0000256" key="12">
    <source>
        <dbReference type="ARBA" id="ARBA00022842"/>
    </source>
</evidence>
<evidence type="ECO:0000256" key="14">
    <source>
        <dbReference type="ARBA" id="ARBA00023204"/>
    </source>
</evidence>
<evidence type="ECO:0000256" key="1">
    <source>
        <dbReference type="ARBA" id="ARBA00001946"/>
    </source>
</evidence>
<reference evidence="22 23" key="2">
    <citation type="submission" date="2025-05" db="UniProtKB">
        <authorList>
            <consortium name="RefSeq"/>
        </authorList>
    </citation>
    <scope>IDENTIFICATION</scope>
    <source>
        <tissue evidence="22 23">Leaf</tissue>
    </source>
</reference>
<keyword evidence="5" id="KW-0963">Cytoplasm</keyword>
<dbReference type="InterPro" id="IPR043128">
    <property type="entry name" value="Rev_trsase/Diguanyl_cyclase"/>
</dbReference>
<dbReference type="PROSITE" id="PS50173">
    <property type="entry name" value="UMUC"/>
    <property type="match status" value="1"/>
</dbReference>
<dbReference type="InterPro" id="IPR043502">
    <property type="entry name" value="DNA/RNA_pol_sf"/>
</dbReference>
<evidence type="ECO:0000256" key="7">
    <source>
        <dbReference type="ARBA" id="ARBA00022679"/>
    </source>
</evidence>
<gene>
    <name evidence="22 23" type="primary">LOC110778619</name>
</gene>
<feature type="region of interest" description="Disordered" evidence="18">
    <location>
        <begin position="1"/>
        <end position="33"/>
    </location>
</feature>
<evidence type="ECO:0000256" key="3">
    <source>
        <dbReference type="ARBA" id="ARBA00004496"/>
    </source>
</evidence>
<keyword evidence="12" id="KW-0460">Magnesium</keyword>
<keyword evidence="6 17" id="KW-0237">DNA synthesis</keyword>
<evidence type="ECO:0000259" key="19">
    <source>
        <dbReference type="PROSITE" id="PS50172"/>
    </source>
</evidence>
<evidence type="ECO:0000256" key="18">
    <source>
        <dbReference type="SAM" id="MobiDB-lite"/>
    </source>
</evidence>
<dbReference type="Proteomes" id="UP000813463">
    <property type="component" value="Chromosome 4"/>
</dbReference>
<evidence type="ECO:0000256" key="10">
    <source>
        <dbReference type="ARBA" id="ARBA00022723"/>
    </source>
</evidence>
<feature type="compositionally biased region" description="Polar residues" evidence="18">
    <location>
        <begin position="289"/>
        <end position="307"/>
    </location>
</feature>
<dbReference type="InterPro" id="IPR012112">
    <property type="entry name" value="REV1"/>
</dbReference>
<dbReference type="InterPro" id="IPR017961">
    <property type="entry name" value="DNA_pol_Y-fam_little_finger"/>
</dbReference>
<dbReference type="PROSITE" id="PS50172">
    <property type="entry name" value="BRCT"/>
    <property type="match status" value="1"/>
</dbReference>
<dbReference type="GeneID" id="110778619"/>
<comment type="catalytic activity">
    <reaction evidence="16">
        <text>DNA(n) + a 2'-deoxyribonucleoside 5'-triphosphate = DNA(n+1) + diphosphate</text>
        <dbReference type="Rhea" id="RHEA:22508"/>
        <dbReference type="Rhea" id="RHEA-COMP:17339"/>
        <dbReference type="Rhea" id="RHEA-COMP:17340"/>
        <dbReference type="ChEBI" id="CHEBI:33019"/>
        <dbReference type="ChEBI" id="CHEBI:61560"/>
        <dbReference type="ChEBI" id="CHEBI:173112"/>
        <dbReference type="EC" id="2.7.7.7"/>
    </reaction>
</comment>
<dbReference type="Gene3D" id="3.30.1490.100">
    <property type="entry name" value="DNA polymerase, Y-family, little finger domain"/>
    <property type="match status" value="1"/>
</dbReference>
<dbReference type="Gene3D" id="6.10.250.1490">
    <property type="match status" value="1"/>
</dbReference>
<dbReference type="RefSeq" id="XP_056683407.1">
    <property type="nucleotide sequence ID" value="XM_056827429.1"/>
</dbReference>
<feature type="region of interest" description="Disordered" evidence="18">
    <location>
        <begin position="270"/>
        <end position="315"/>
    </location>
</feature>
<dbReference type="Gene3D" id="3.40.1170.60">
    <property type="match status" value="1"/>
</dbReference>
<dbReference type="CDD" id="cd17719">
    <property type="entry name" value="BRCT_Rev1"/>
    <property type="match status" value="1"/>
</dbReference>
<accession>A0ABM3QJ70</accession>
<evidence type="ECO:0000313" key="21">
    <source>
        <dbReference type="Proteomes" id="UP000813463"/>
    </source>
</evidence>
<evidence type="ECO:0000256" key="5">
    <source>
        <dbReference type="ARBA" id="ARBA00022490"/>
    </source>
</evidence>
<keyword evidence="11 17" id="KW-0227">DNA damage</keyword>
<dbReference type="PIRSF" id="PIRSF036573">
    <property type="entry name" value="REV1"/>
    <property type="match status" value="1"/>
</dbReference>
<dbReference type="EC" id="2.7.7.-" evidence="17"/>
<protein>
    <recommendedName>
        <fullName evidence="17">DNA repair protein REV1</fullName>
        <ecNumber evidence="17">2.7.7.-</ecNumber>
    </recommendedName>
</protein>
<comment type="function">
    <text evidence="17">Deoxycytidyl transferase involved in DNA repair. Transfers a dCMP residue from dCTP to the 3'-end of a DNA primer in a template-dependent reaction. May assist in the first step in the bypass of abasic lesions by the insertion of a nucleotide opposite the lesion. Required for normal induction of mutations by physical and chemical agents.</text>
</comment>
<dbReference type="SUPFAM" id="SSF52113">
    <property type="entry name" value="BRCT domain"/>
    <property type="match status" value="1"/>
</dbReference>
<keyword evidence="21" id="KW-1185">Reference proteome</keyword>
<dbReference type="Pfam" id="PF00533">
    <property type="entry name" value="BRCT"/>
    <property type="match status" value="1"/>
</dbReference>
<dbReference type="PANTHER" id="PTHR45990">
    <property type="entry name" value="DNA REPAIR PROTEIN REV1"/>
    <property type="match status" value="1"/>
</dbReference>
<name>A0ABM3QJ70_SPIOL</name>
<evidence type="ECO:0000313" key="23">
    <source>
        <dbReference type="RefSeq" id="XP_056683407.1"/>
    </source>
</evidence>
<evidence type="ECO:0000256" key="16">
    <source>
        <dbReference type="ARBA" id="ARBA00049244"/>
    </source>
</evidence>
<dbReference type="InterPro" id="IPR053848">
    <property type="entry name" value="IMS_HHH_1"/>
</dbReference>
<dbReference type="CDD" id="cd01701">
    <property type="entry name" value="PolY_Rev1"/>
    <property type="match status" value="1"/>
</dbReference>
<dbReference type="PANTHER" id="PTHR45990:SF1">
    <property type="entry name" value="DNA REPAIR PROTEIN REV1"/>
    <property type="match status" value="1"/>
</dbReference>
<dbReference type="RefSeq" id="XP_056683406.1">
    <property type="nucleotide sequence ID" value="XM_056827428.1"/>
</dbReference>
<dbReference type="Pfam" id="PF11799">
    <property type="entry name" value="IMS_C"/>
    <property type="match status" value="1"/>
</dbReference>
<dbReference type="InterPro" id="IPR022880">
    <property type="entry name" value="DNApol_IV"/>
</dbReference>
<evidence type="ECO:0000256" key="11">
    <source>
        <dbReference type="ARBA" id="ARBA00022763"/>
    </source>
</evidence>
<feature type="region of interest" description="Disordered" evidence="18">
    <location>
        <begin position="742"/>
        <end position="761"/>
    </location>
</feature>
<evidence type="ECO:0000313" key="22">
    <source>
        <dbReference type="RefSeq" id="XP_056683406.1"/>
    </source>
</evidence>
<dbReference type="Gene3D" id="3.40.50.10190">
    <property type="entry name" value="BRCT domain"/>
    <property type="match status" value="1"/>
</dbReference>
<evidence type="ECO:0000256" key="9">
    <source>
        <dbReference type="ARBA" id="ARBA00022705"/>
    </source>
</evidence>
<comment type="cofactor">
    <cofactor evidence="1">
        <name>Mg(2+)</name>
        <dbReference type="ChEBI" id="CHEBI:18420"/>
    </cofactor>
</comment>
<keyword evidence="10" id="KW-0479">Metal-binding</keyword>
<comment type="subcellular location">
    <subcellularLocation>
        <location evidence="3">Cytoplasm</location>
    </subcellularLocation>
    <subcellularLocation>
        <location evidence="2 17">Nucleus</location>
    </subcellularLocation>
</comment>
<dbReference type="Pfam" id="PF00817">
    <property type="entry name" value="IMS"/>
    <property type="match status" value="1"/>
</dbReference>
<dbReference type="NCBIfam" id="NF002677">
    <property type="entry name" value="PRK02406.1"/>
    <property type="match status" value="1"/>
</dbReference>